<sequence>MPFKAELSAGLRQGVCVMWCGGRREGRKNQSILGYFTINLNPERLLEACMFVNVVIMRIVWLFPSSPGTKQ</sequence>
<dbReference type="EMBL" id="KV453847">
    <property type="protein sequence ID" value="ODV88222.1"/>
    <property type="molecule type" value="Genomic_DNA"/>
</dbReference>
<evidence type="ECO:0000313" key="2">
    <source>
        <dbReference type="Proteomes" id="UP000094801"/>
    </source>
</evidence>
<reference evidence="2" key="1">
    <citation type="submission" date="2016-04" db="EMBL/GenBank/DDBJ databases">
        <title>Comparative genomics of biotechnologically important yeasts.</title>
        <authorList>
            <consortium name="DOE Joint Genome Institute"/>
            <person name="Riley R."/>
            <person name="Haridas S."/>
            <person name="Wolfe K.H."/>
            <person name="Lopes M.R."/>
            <person name="Hittinger C.T."/>
            <person name="Goker M."/>
            <person name="Salamov A."/>
            <person name="Wisecaver J."/>
            <person name="Long T.M."/>
            <person name="Aerts A.L."/>
            <person name="Barry K."/>
            <person name="Choi C."/>
            <person name="Clum A."/>
            <person name="Coughlan A.Y."/>
            <person name="Deshpande S."/>
            <person name="Douglass A.P."/>
            <person name="Hanson S.J."/>
            <person name="Klenk H.-P."/>
            <person name="Labutti K."/>
            <person name="Lapidus A."/>
            <person name="Lindquist E."/>
            <person name="Lipzen A."/>
            <person name="Meier-Kolthoff J.P."/>
            <person name="Ohm R.A."/>
            <person name="Otillar R.P."/>
            <person name="Pangilinan J."/>
            <person name="Peng Y."/>
            <person name="Rokas A."/>
            <person name="Rosa C.A."/>
            <person name="Scheuner C."/>
            <person name="Sibirny A.A."/>
            <person name="Slot J.C."/>
            <person name="Stielow J.B."/>
            <person name="Sun H."/>
            <person name="Kurtzman C.P."/>
            <person name="Blackwell M."/>
            <person name="Grigoriev I.V."/>
            <person name="Jeffries T.W."/>
        </authorList>
    </citation>
    <scope>NUCLEOTIDE SEQUENCE [LARGE SCALE GENOMIC DNA]</scope>
    <source>
        <strain evidence="2">NRRL YB-2248</strain>
    </source>
</reference>
<dbReference type="AlphaFoldDB" id="A0A1E4T8Z4"/>
<dbReference type="Proteomes" id="UP000094801">
    <property type="component" value="Unassembled WGS sequence"/>
</dbReference>
<name>A0A1E4T8Z4_9ASCO</name>
<accession>A0A1E4T8Z4</accession>
<protein>
    <submittedName>
        <fullName evidence="1">Uncharacterized protein</fullName>
    </submittedName>
</protein>
<keyword evidence="2" id="KW-1185">Reference proteome</keyword>
<proteinExistence type="predicted"/>
<evidence type="ECO:0000313" key="1">
    <source>
        <dbReference type="EMBL" id="ODV88222.1"/>
    </source>
</evidence>
<gene>
    <name evidence="1" type="ORF">CANARDRAFT_174062</name>
</gene>
<organism evidence="1 2">
    <name type="scientific">[Candida] arabinofermentans NRRL YB-2248</name>
    <dbReference type="NCBI Taxonomy" id="983967"/>
    <lineage>
        <taxon>Eukaryota</taxon>
        <taxon>Fungi</taxon>
        <taxon>Dikarya</taxon>
        <taxon>Ascomycota</taxon>
        <taxon>Saccharomycotina</taxon>
        <taxon>Pichiomycetes</taxon>
        <taxon>Pichiales</taxon>
        <taxon>Pichiaceae</taxon>
        <taxon>Ogataea</taxon>
        <taxon>Ogataea/Candida clade</taxon>
    </lineage>
</organism>